<gene>
    <name evidence="1" type="ORF">AVDCRST_MAG80-2615</name>
</gene>
<dbReference type="EMBL" id="CADCVC010000234">
    <property type="protein sequence ID" value="CAA9453913.1"/>
    <property type="molecule type" value="Genomic_DNA"/>
</dbReference>
<protein>
    <submittedName>
        <fullName evidence="1">Uncharacterized protein</fullName>
    </submittedName>
</protein>
<reference evidence="1" key="1">
    <citation type="submission" date="2020-02" db="EMBL/GenBank/DDBJ databases">
        <authorList>
            <person name="Meier V. D."/>
        </authorList>
    </citation>
    <scope>NUCLEOTIDE SEQUENCE</scope>
    <source>
        <strain evidence="1">AVDCRST_MAG80</strain>
    </source>
</reference>
<accession>A0A6J4R0Z2</accession>
<name>A0A6J4R0Z2_9ACTN</name>
<dbReference type="AlphaFoldDB" id="A0A6J4R0Z2"/>
<organism evidence="1">
    <name type="scientific">uncultured Rubrobacteraceae bacterium</name>
    <dbReference type="NCBI Taxonomy" id="349277"/>
    <lineage>
        <taxon>Bacteria</taxon>
        <taxon>Bacillati</taxon>
        <taxon>Actinomycetota</taxon>
        <taxon>Rubrobacteria</taxon>
        <taxon>Rubrobacterales</taxon>
        <taxon>Rubrobacteraceae</taxon>
        <taxon>environmental samples</taxon>
    </lineage>
</organism>
<proteinExistence type="predicted"/>
<sequence>MRRVRRGGLLSLDRSCQYVLAGYSEATLIAASRRYERPAPL</sequence>
<evidence type="ECO:0000313" key="1">
    <source>
        <dbReference type="EMBL" id="CAA9453913.1"/>
    </source>
</evidence>